<dbReference type="Proteomes" id="UP001055811">
    <property type="component" value="Linkage Group LG05"/>
</dbReference>
<organism evidence="1 2">
    <name type="scientific">Cichorium intybus</name>
    <name type="common">Chicory</name>
    <dbReference type="NCBI Taxonomy" id="13427"/>
    <lineage>
        <taxon>Eukaryota</taxon>
        <taxon>Viridiplantae</taxon>
        <taxon>Streptophyta</taxon>
        <taxon>Embryophyta</taxon>
        <taxon>Tracheophyta</taxon>
        <taxon>Spermatophyta</taxon>
        <taxon>Magnoliopsida</taxon>
        <taxon>eudicotyledons</taxon>
        <taxon>Gunneridae</taxon>
        <taxon>Pentapetalae</taxon>
        <taxon>asterids</taxon>
        <taxon>campanulids</taxon>
        <taxon>Asterales</taxon>
        <taxon>Asteraceae</taxon>
        <taxon>Cichorioideae</taxon>
        <taxon>Cichorieae</taxon>
        <taxon>Cichoriinae</taxon>
        <taxon>Cichorium</taxon>
    </lineage>
</organism>
<gene>
    <name evidence="1" type="ORF">L2E82_27024</name>
</gene>
<accession>A0ACB9CS41</accession>
<reference evidence="1 2" key="2">
    <citation type="journal article" date="2022" name="Mol. Ecol. Resour.">
        <title>The genomes of chicory, endive, great burdock and yacon provide insights into Asteraceae paleo-polyploidization history and plant inulin production.</title>
        <authorList>
            <person name="Fan W."/>
            <person name="Wang S."/>
            <person name="Wang H."/>
            <person name="Wang A."/>
            <person name="Jiang F."/>
            <person name="Liu H."/>
            <person name="Zhao H."/>
            <person name="Xu D."/>
            <person name="Zhang Y."/>
        </authorList>
    </citation>
    <scope>NUCLEOTIDE SEQUENCE [LARGE SCALE GENOMIC DNA]</scope>
    <source>
        <strain evidence="2">cv. Punajuju</strain>
        <tissue evidence="1">Leaves</tissue>
    </source>
</reference>
<dbReference type="EMBL" id="CM042013">
    <property type="protein sequence ID" value="KAI3737030.1"/>
    <property type="molecule type" value="Genomic_DNA"/>
</dbReference>
<evidence type="ECO:0000313" key="2">
    <source>
        <dbReference type="Proteomes" id="UP001055811"/>
    </source>
</evidence>
<sequence>MSPPPSIPLAAENEYWTDEGIFMSLLNFKAGKPLPSNVEFEVNPYQYLPQNLPGNLWYLCSGEKKESEFGFWVETGDPCEIFSNSAIHGFRNTLNFYEGRAPQGRKTDWVMQEYRITEKRKTDVKDHKVLCRVFMADGSRPSFVKISPEMECILTGDYFELNDLVDDPGSSSSSSANSSCLTITSDEYFDSMALLQQLDDDENMKDSTVKFNLSAPINSKIVICSATSVSLRNDNSEAKEVAINESTSIVGVNTTTEYSSSSESTSMEGKKKDGRRTKRHKMMKYLCFLAF</sequence>
<comment type="caution">
    <text evidence="1">The sequence shown here is derived from an EMBL/GenBank/DDBJ whole genome shotgun (WGS) entry which is preliminary data.</text>
</comment>
<proteinExistence type="predicted"/>
<evidence type="ECO:0000313" key="1">
    <source>
        <dbReference type="EMBL" id="KAI3737030.1"/>
    </source>
</evidence>
<name>A0ACB9CS41_CICIN</name>
<keyword evidence="2" id="KW-1185">Reference proteome</keyword>
<reference evidence="2" key="1">
    <citation type="journal article" date="2022" name="Mol. Ecol. Resour.">
        <title>The genomes of chicory, endive, great burdock and yacon provide insights into Asteraceae palaeo-polyploidization history and plant inulin production.</title>
        <authorList>
            <person name="Fan W."/>
            <person name="Wang S."/>
            <person name="Wang H."/>
            <person name="Wang A."/>
            <person name="Jiang F."/>
            <person name="Liu H."/>
            <person name="Zhao H."/>
            <person name="Xu D."/>
            <person name="Zhang Y."/>
        </authorList>
    </citation>
    <scope>NUCLEOTIDE SEQUENCE [LARGE SCALE GENOMIC DNA]</scope>
    <source>
        <strain evidence="2">cv. Punajuju</strain>
    </source>
</reference>
<protein>
    <submittedName>
        <fullName evidence="1">Uncharacterized protein</fullName>
    </submittedName>
</protein>